<dbReference type="OrthoDB" id="5241594at2759"/>
<name>W3WSS3_PESFW</name>
<accession>W3WSS3</accession>
<dbReference type="KEGG" id="pfy:PFICI_10792"/>
<dbReference type="HOGENOM" id="CLU_715918_0_0_1"/>
<protein>
    <submittedName>
        <fullName evidence="1">Uncharacterized protein</fullName>
    </submittedName>
</protein>
<evidence type="ECO:0000313" key="2">
    <source>
        <dbReference type="Proteomes" id="UP000030651"/>
    </source>
</evidence>
<reference evidence="2" key="1">
    <citation type="journal article" date="2015" name="BMC Genomics">
        <title>Genomic and transcriptomic analysis of the endophytic fungus Pestalotiopsis fici reveals its lifestyle and high potential for synthesis of natural products.</title>
        <authorList>
            <person name="Wang X."/>
            <person name="Zhang X."/>
            <person name="Liu L."/>
            <person name="Xiang M."/>
            <person name="Wang W."/>
            <person name="Sun X."/>
            <person name="Che Y."/>
            <person name="Guo L."/>
            <person name="Liu G."/>
            <person name="Guo L."/>
            <person name="Wang C."/>
            <person name="Yin W.B."/>
            <person name="Stadler M."/>
            <person name="Zhang X."/>
            <person name="Liu X."/>
        </authorList>
    </citation>
    <scope>NUCLEOTIDE SEQUENCE [LARGE SCALE GENOMIC DNA]</scope>
    <source>
        <strain evidence="2">W106-1 / CGMCC3.15140</strain>
    </source>
</reference>
<proteinExistence type="predicted"/>
<gene>
    <name evidence="1" type="ORF">PFICI_10792</name>
</gene>
<dbReference type="RefSeq" id="XP_007837564.1">
    <property type="nucleotide sequence ID" value="XM_007839373.1"/>
</dbReference>
<dbReference type="AlphaFoldDB" id="W3WSS3"/>
<sequence>MFLPREILDAIFGYFAPKSSAFDLSIEEHCANRKTLASLCRVSKHFKAIAMPQLYANVRLFDGDIRFFTTTILANLGTRRLVTRLSLEFMLPGTWDANEVSEERRQSVPRMDQEQWDYDHCLRETLALLGQNGIATGVGGADILIAEGLELHDQFEEDLSAVLLFVLPELQHLQVKLDPMSDLEDYQSAGYWRCKMFLQALRLPFYAKSQRPNSTNLDIQPLTPASLFNLRELILCSPFEDPGTVKSTWPPIVFGYIEEMQPFWGLPKLKSLTLERAESTTPLRMPKDAVSSVEHLHLVDTAIPPGELPELLKHFPLLRTITYVPADYSGMQEYAELSLDCRRLNKKKIEDDLRSLNSKLEIIKVEIPEVPEWARESDSEEEDEED</sequence>
<dbReference type="GeneID" id="19275805"/>
<dbReference type="InParanoid" id="W3WSS3"/>
<keyword evidence="2" id="KW-1185">Reference proteome</keyword>
<dbReference type="Proteomes" id="UP000030651">
    <property type="component" value="Unassembled WGS sequence"/>
</dbReference>
<organism evidence="1 2">
    <name type="scientific">Pestalotiopsis fici (strain W106-1 / CGMCC3.15140)</name>
    <dbReference type="NCBI Taxonomy" id="1229662"/>
    <lineage>
        <taxon>Eukaryota</taxon>
        <taxon>Fungi</taxon>
        <taxon>Dikarya</taxon>
        <taxon>Ascomycota</taxon>
        <taxon>Pezizomycotina</taxon>
        <taxon>Sordariomycetes</taxon>
        <taxon>Xylariomycetidae</taxon>
        <taxon>Amphisphaeriales</taxon>
        <taxon>Sporocadaceae</taxon>
        <taxon>Pestalotiopsis</taxon>
    </lineage>
</organism>
<evidence type="ECO:0000313" key="1">
    <source>
        <dbReference type="EMBL" id="ETS76918.1"/>
    </source>
</evidence>
<dbReference type="EMBL" id="KI912116">
    <property type="protein sequence ID" value="ETS76918.1"/>
    <property type="molecule type" value="Genomic_DNA"/>
</dbReference>